<feature type="domain" description="Peptidase M6-like" evidence="4">
    <location>
        <begin position="177"/>
        <end position="370"/>
    </location>
</feature>
<gene>
    <name evidence="5" type="ORF">KDW95_20050</name>
</gene>
<feature type="domain" description="DUF11" evidence="3">
    <location>
        <begin position="1058"/>
        <end position="1187"/>
    </location>
</feature>
<keyword evidence="2" id="KW-0732">Signal</keyword>
<accession>A0ABY5HHR9</accession>
<feature type="domain" description="DUF11" evidence="3">
    <location>
        <begin position="806"/>
        <end position="926"/>
    </location>
</feature>
<dbReference type="EMBL" id="CP073347">
    <property type="protein sequence ID" value="UTW11519.1"/>
    <property type="molecule type" value="Genomic_DNA"/>
</dbReference>
<feature type="domain" description="DUF11" evidence="3">
    <location>
        <begin position="934"/>
        <end position="1040"/>
    </location>
</feature>
<dbReference type="GO" id="GO:0008237">
    <property type="term" value="F:metallopeptidase activity"/>
    <property type="evidence" value="ECO:0007669"/>
    <property type="project" value="UniProtKB-KW"/>
</dbReference>
<dbReference type="SUPFAM" id="SSF55486">
    <property type="entry name" value="Metalloproteases ('zincins'), catalytic domain"/>
    <property type="match status" value="1"/>
</dbReference>
<dbReference type="PANTHER" id="PTHR41775:SF1">
    <property type="entry name" value="PEPTIDASE M6-LIKE DOMAIN-CONTAINING PROTEIN"/>
    <property type="match status" value="1"/>
</dbReference>
<feature type="domain" description="DUF11" evidence="3">
    <location>
        <begin position="535"/>
        <end position="655"/>
    </location>
</feature>
<dbReference type="Gene3D" id="2.60.40.1170">
    <property type="entry name" value="Mu homology domain, subdomain B"/>
    <property type="match status" value="1"/>
</dbReference>
<dbReference type="InterPro" id="IPR013783">
    <property type="entry name" value="Ig-like_fold"/>
</dbReference>
<evidence type="ECO:0000256" key="2">
    <source>
        <dbReference type="SAM" id="SignalP"/>
    </source>
</evidence>
<sequence length="1212" mass="125973">MKFLDRTRILRLLMVFGLSLLTLTGVYAAPAAPDVRQTFLQADGSEVTLRLWGDEYVHGWESTDGFTVLHNSATGMWEYAVQDSDGRLTSSGFSLGSGPAPASAHLRPSAAVQNDLRSAAGASALGVPSSNVPPPFGIGNTKVLFIMVEFSDEACSYTDAQMQNNLFGGGATGPGDLDDYFREISYGKLNMVGTVAGGGACYTLPNTKDYYDEEDMDRDEELIKDAVDLADIDVDFSQFDNDGDGKVDVIGIIFAGGAAHDGCDADADGDLWPHSSGLGSDYATSDGVDVNRFIIQSEITYGISDFVCDEMQTIGLFAHEFGHSLGIPDLYDTDDSSPGINKWSAMASQYISTVNLSDTPPHYDAWSKSYEGWTTPADMTGFSGEVVLGQASDTDDVIRLLDNPDGVEIGGSGEYFLLENRQNSGFDIGLSGCGILIWHIDEARTNNKLEGHDAVNHRLVDLEQADGLAELDMDGKSSDAGDPFPGSTNNQLWDEGSNPHSLLYSGNPADTTVRAANFSECQAAMTFNIGDPRADVSISKTDSPDPVIAGEYLTYHFLVRNFGPGVATGVTVTDVLPEGVAYQTDTDSCVEAPAGTLTCSLGDIPVGDSKQFDMLVKVDSDLAALNDGPTSLFNEASVEAEQPDDDPSNNTDMASTLVLESADLVVSKQCKPDTSAVPAGGNGTCFIYIDNAGPSAARSVTLIDSIDSDGVFDLVSASVSSTGTNANLDNLGTCSPASQNNVDQHIDVTCNGFDLDAGDRATVTIVVSADAAGDINDIATASSDTPDPNIGNNQASGALSFAASADLSLSKSDAPDPVIAGTELVYTMTVTNNGPSTASSVVVRDWLPAGVSVVSIVPAASCNAGEPGDALSPTVCDFGNLASSGEVEMTVTVLVFPDTTGLLHNDASVVSGTADPDTSNNNVTVSTLVNAESDLVITKLDVPDPVLAGAELQYSVSVVNNGPSTATMVDIVDTLPAGVSFIDAQVTEGTANCSEAANTVTCTGGDLDPGEMLTVVIDVLVHASVPHGTTLTNTASVLEEGVEADAISIDTLVNAEADLWVDKTGNFPTGNPSGTILYYIAVHNIAGCSVDDPQVCGVGGPSDAQNVLVVDTLPSTAKKLVVQFVSEECSYNKGAHEVTCSIDTLLAGESVGFEIQVTAKGSIGEITNVVDLTSDTLDPNPGNNQDELLMVVQGSTGDSGGPGGGRGKGPKK</sequence>
<evidence type="ECO:0000313" key="5">
    <source>
        <dbReference type="EMBL" id="UTW11519.1"/>
    </source>
</evidence>
<dbReference type="RefSeq" id="WP_255853558.1">
    <property type="nucleotide sequence ID" value="NZ_CP073347.1"/>
</dbReference>
<dbReference type="InterPro" id="IPR008757">
    <property type="entry name" value="Peptidase_M6-like_domain"/>
</dbReference>
<feature type="region of interest" description="Disordered" evidence="1">
    <location>
        <begin position="1192"/>
        <end position="1212"/>
    </location>
</feature>
<dbReference type="Pfam" id="PF05547">
    <property type="entry name" value="Peptidase_M6"/>
    <property type="match status" value="1"/>
</dbReference>
<protein>
    <submittedName>
        <fullName evidence="5">M6 family metalloprotease domain-containing protein</fullName>
    </submittedName>
</protein>
<keyword evidence="5" id="KW-0482">Metalloprotease</keyword>
<reference evidence="5" key="1">
    <citation type="submission" date="2021-04" db="EMBL/GenBank/DDBJ databases">
        <title>Oceanospirillales bacteria with DddD are important DMSP degraders in coastal seawater.</title>
        <authorList>
            <person name="Liu J."/>
        </authorList>
    </citation>
    <scope>NUCLEOTIDE SEQUENCE</scope>
    <source>
        <strain evidence="5">D13-1</strain>
    </source>
</reference>
<dbReference type="PANTHER" id="PTHR41775">
    <property type="entry name" value="SECRETED PROTEIN-RELATED"/>
    <property type="match status" value="1"/>
</dbReference>
<evidence type="ECO:0000259" key="4">
    <source>
        <dbReference type="Pfam" id="PF05547"/>
    </source>
</evidence>
<name>A0ABY5HHR9_9GAMM</name>
<dbReference type="Proteomes" id="UP001058461">
    <property type="component" value="Chromosome"/>
</dbReference>
<evidence type="ECO:0000256" key="1">
    <source>
        <dbReference type="SAM" id="MobiDB-lite"/>
    </source>
</evidence>
<dbReference type="Gene3D" id="2.60.40.10">
    <property type="entry name" value="Immunoglobulins"/>
    <property type="match status" value="2"/>
</dbReference>
<keyword evidence="5" id="KW-0378">Hydrolase</keyword>
<feature type="compositionally biased region" description="Gly residues" evidence="1">
    <location>
        <begin position="1197"/>
        <end position="1212"/>
    </location>
</feature>
<evidence type="ECO:0000313" key="6">
    <source>
        <dbReference type="Proteomes" id="UP001058461"/>
    </source>
</evidence>
<dbReference type="NCBIfam" id="TIGR01451">
    <property type="entry name" value="B_ant_repeat"/>
    <property type="match status" value="3"/>
</dbReference>
<dbReference type="InterPro" id="IPR047589">
    <property type="entry name" value="DUF11_rpt"/>
</dbReference>
<dbReference type="Pfam" id="PF01345">
    <property type="entry name" value="DUF11"/>
    <property type="match status" value="5"/>
</dbReference>
<proteinExistence type="predicted"/>
<keyword evidence="6" id="KW-1185">Reference proteome</keyword>
<keyword evidence="5" id="KW-0645">Protease</keyword>
<feature type="chain" id="PRO_5047548136" evidence="2">
    <location>
        <begin position="29"/>
        <end position="1212"/>
    </location>
</feature>
<feature type="signal peptide" evidence="2">
    <location>
        <begin position="1"/>
        <end position="28"/>
    </location>
</feature>
<dbReference type="NCBIfam" id="TIGR03296">
    <property type="entry name" value="M6dom_TIGR03296"/>
    <property type="match status" value="1"/>
</dbReference>
<evidence type="ECO:0000259" key="3">
    <source>
        <dbReference type="Pfam" id="PF01345"/>
    </source>
</evidence>
<feature type="domain" description="DUF11" evidence="3">
    <location>
        <begin position="663"/>
        <end position="797"/>
    </location>
</feature>
<dbReference type="InterPro" id="IPR001434">
    <property type="entry name" value="OmcB-like_DUF11"/>
</dbReference>
<organism evidence="5 6">
    <name type="scientific">Marinobacterium rhizophilum</name>
    <dbReference type="NCBI Taxonomy" id="420402"/>
    <lineage>
        <taxon>Bacteria</taxon>
        <taxon>Pseudomonadati</taxon>
        <taxon>Pseudomonadota</taxon>
        <taxon>Gammaproteobacteria</taxon>
        <taxon>Oceanospirillales</taxon>
        <taxon>Oceanospirillaceae</taxon>
        <taxon>Marinobacterium</taxon>
    </lineage>
</organism>